<evidence type="ECO:0008006" key="4">
    <source>
        <dbReference type="Google" id="ProtNLM"/>
    </source>
</evidence>
<keyword evidence="1" id="KW-0732">Signal</keyword>
<reference evidence="2" key="1">
    <citation type="submission" date="2020-10" db="EMBL/GenBank/DDBJ databases">
        <authorList>
            <person name="Gilroy R."/>
        </authorList>
    </citation>
    <scope>NUCLEOTIDE SEQUENCE</scope>
    <source>
        <strain evidence="2">ChiSjej4B22-9803</strain>
    </source>
</reference>
<evidence type="ECO:0000256" key="1">
    <source>
        <dbReference type="SAM" id="SignalP"/>
    </source>
</evidence>
<reference evidence="2" key="2">
    <citation type="journal article" date="2021" name="PeerJ">
        <title>Extensive microbial diversity within the chicken gut microbiome revealed by metagenomics and culture.</title>
        <authorList>
            <person name="Gilroy R."/>
            <person name="Ravi A."/>
            <person name="Getino M."/>
            <person name="Pursley I."/>
            <person name="Horton D.L."/>
            <person name="Alikhan N.F."/>
            <person name="Baker D."/>
            <person name="Gharbi K."/>
            <person name="Hall N."/>
            <person name="Watson M."/>
            <person name="Adriaenssens E.M."/>
            <person name="Foster-Nyarko E."/>
            <person name="Jarju S."/>
            <person name="Secka A."/>
            <person name="Antonio M."/>
            <person name="Oren A."/>
            <person name="Chaudhuri R.R."/>
            <person name="La Ragione R."/>
            <person name="Hildebrand F."/>
            <person name="Pallen M.J."/>
        </authorList>
    </citation>
    <scope>NUCLEOTIDE SEQUENCE</scope>
    <source>
        <strain evidence="2">ChiSjej4B22-9803</strain>
    </source>
</reference>
<accession>A0A9D1LTP6</accession>
<dbReference type="Gene3D" id="1.10.1330.10">
    <property type="entry name" value="Dockerin domain"/>
    <property type="match status" value="1"/>
</dbReference>
<organism evidence="2 3">
    <name type="scientific">Candidatus Avimonoglobus intestinipullorum</name>
    <dbReference type="NCBI Taxonomy" id="2840699"/>
    <lineage>
        <taxon>Bacteria</taxon>
        <taxon>Bacillati</taxon>
        <taxon>Bacillota</taxon>
        <taxon>Clostridia</taxon>
        <taxon>Eubacteriales</taxon>
        <taxon>Candidatus Avimonoglobus</taxon>
    </lineage>
</organism>
<dbReference type="EMBL" id="DVND01000019">
    <property type="protein sequence ID" value="HIU47913.1"/>
    <property type="molecule type" value="Genomic_DNA"/>
</dbReference>
<evidence type="ECO:0000313" key="2">
    <source>
        <dbReference type="EMBL" id="HIU47913.1"/>
    </source>
</evidence>
<dbReference type="AlphaFoldDB" id="A0A9D1LTP6"/>
<dbReference type="Proteomes" id="UP000824111">
    <property type="component" value="Unassembled WGS sequence"/>
</dbReference>
<dbReference type="InterPro" id="IPR036439">
    <property type="entry name" value="Dockerin_dom_sf"/>
</dbReference>
<sequence length="206" mass="20687">MKKSLRNFVLACTATAAVSLALATSAFAAAFPDGSLTYDQAAGTVTVAGTVFESLSGQTTILIYDKAVANPAELTADDILYINQDDATNTTTFAGMGLKGGLQEGKTYVVKIGGENIDADGILVGEVAVGEGGGITIQLGDCDGIPGIDVGDVAAIFGQILNTIPLEGNNLIAADCDGIKGIDVGDVAAVFGHILGQSSLGTTTVN</sequence>
<name>A0A9D1LTP6_9FIRM</name>
<proteinExistence type="predicted"/>
<protein>
    <recommendedName>
        <fullName evidence="4">Dockerin domain-containing protein</fullName>
    </recommendedName>
</protein>
<evidence type="ECO:0000313" key="3">
    <source>
        <dbReference type="Proteomes" id="UP000824111"/>
    </source>
</evidence>
<dbReference type="GO" id="GO:0000272">
    <property type="term" value="P:polysaccharide catabolic process"/>
    <property type="evidence" value="ECO:0007669"/>
    <property type="project" value="InterPro"/>
</dbReference>
<comment type="caution">
    <text evidence="2">The sequence shown here is derived from an EMBL/GenBank/DDBJ whole genome shotgun (WGS) entry which is preliminary data.</text>
</comment>
<gene>
    <name evidence="2" type="ORF">IAB04_00960</name>
</gene>
<feature type="signal peptide" evidence="1">
    <location>
        <begin position="1"/>
        <end position="28"/>
    </location>
</feature>
<feature type="chain" id="PRO_5039501240" description="Dockerin domain-containing protein" evidence="1">
    <location>
        <begin position="29"/>
        <end position="206"/>
    </location>
</feature>